<sequence length="121" mass="12708">MKVLKKVDILSFALFYSVLMGMFGVIAGIFVGVYGLIASQLGTLTSQITDSSSLTDLVGPPVVSGPEMGSGFGLGLGLFSIILFPIFYAVLGFTFGIIGGLLMNLALKITRGLKLQIEDVV</sequence>
<evidence type="ECO:0000256" key="1">
    <source>
        <dbReference type="SAM" id="Phobius"/>
    </source>
</evidence>
<dbReference type="Proteomes" id="UP000177763">
    <property type="component" value="Unassembled WGS sequence"/>
</dbReference>
<reference evidence="2 3" key="1">
    <citation type="journal article" date="2016" name="Nat. Commun.">
        <title>Thousands of microbial genomes shed light on interconnected biogeochemical processes in an aquifer system.</title>
        <authorList>
            <person name="Anantharaman K."/>
            <person name="Brown C.T."/>
            <person name="Hug L.A."/>
            <person name="Sharon I."/>
            <person name="Castelle C.J."/>
            <person name="Probst A.J."/>
            <person name="Thomas B.C."/>
            <person name="Singh A."/>
            <person name="Wilkins M.J."/>
            <person name="Karaoz U."/>
            <person name="Brodie E.L."/>
            <person name="Williams K.H."/>
            <person name="Hubbard S.S."/>
            <person name="Banfield J.F."/>
        </authorList>
    </citation>
    <scope>NUCLEOTIDE SEQUENCE [LARGE SCALE GENOMIC DNA]</scope>
</reference>
<feature type="transmembrane region" description="Helical" evidence="1">
    <location>
        <begin position="12"/>
        <end position="37"/>
    </location>
</feature>
<evidence type="ECO:0000313" key="3">
    <source>
        <dbReference type="Proteomes" id="UP000177763"/>
    </source>
</evidence>
<name>A0A1F4VH08_UNCKA</name>
<comment type="caution">
    <text evidence="2">The sequence shown here is derived from an EMBL/GenBank/DDBJ whole genome shotgun (WGS) entry which is preliminary data.</text>
</comment>
<accession>A0A1F4VH08</accession>
<evidence type="ECO:0000313" key="2">
    <source>
        <dbReference type="EMBL" id="OGC56444.1"/>
    </source>
</evidence>
<protein>
    <recommendedName>
        <fullName evidence="4">DUF3566 domain-containing protein</fullName>
    </recommendedName>
</protein>
<proteinExistence type="predicted"/>
<dbReference type="STRING" id="1802630.A3H26_01085"/>
<organism evidence="2 3">
    <name type="scientific">candidate division WWE3 bacterium RIFCSPLOWO2_12_FULL_36_10</name>
    <dbReference type="NCBI Taxonomy" id="1802630"/>
    <lineage>
        <taxon>Bacteria</taxon>
        <taxon>Katanobacteria</taxon>
    </lineage>
</organism>
<dbReference type="AlphaFoldDB" id="A0A1F4VH08"/>
<evidence type="ECO:0008006" key="4">
    <source>
        <dbReference type="Google" id="ProtNLM"/>
    </source>
</evidence>
<keyword evidence="1" id="KW-1133">Transmembrane helix</keyword>
<keyword evidence="1" id="KW-0472">Membrane</keyword>
<gene>
    <name evidence="2" type="ORF">A3H26_01085</name>
</gene>
<feature type="transmembrane region" description="Helical" evidence="1">
    <location>
        <begin position="74"/>
        <end position="107"/>
    </location>
</feature>
<keyword evidence="1" id="KW-0812">Transmembrane</keyword>
<dbReference type="EMBL" id="MEVN01000038">
    <property type="protein sequence ID" value="OGC56444.1"/>
    <property type="molecule type" value="Genomic_DNA"/>
</dbReference>